<evidence type="ECO:0000313" key="2">
    <source>
        <dbReference type="EMBL" id="KOX89023.1"/>
    </source>
</evidence>
<comment type="caution">
    <text evidence="2">The sequence shown here is derived from an EMBL/GenBank/DDBJ whole genome shotgun (WGS) entry which is preliminary data.</text>
</comment>
<accession>A0A0N0BL74</accession>
<reference evidence="2 3" key="1">
    <citation type="submission" date="2015-07" db="EMBL/GenBank/DDBJ databases">
        <authorList>
            <person name="Noorani M."/>
        </authorList>
    </citation>
    <scope>NUCLEOTIDE SEQUENCE [LARGE SCALE GENOMIC DNA]</scope>
    <source>
        <strain evidence="3">ATCC 25104 / DSM 625 / JCM 10724 / NBRC 103206 / NCIMB 11243 / YT-1</strain>
    </source>
</reference>
<evidence type="ECO:0000313" key="3">
    <source>
        <dbReference type="Proteomes" id="UP000037685"/>
    </source>
</evidence>
<proteinExistence type="predicted"/>
<protein>
    <submittedName>
        <fullName evidence="2">DinB superfamily protein</fullName>
    </submittedName>
</protein>
<feature type="domain" description="DinB-like" evidence="1">
    <location>
        <begin position="25"/>
        <end position="155"/>
    </location>
</feature>
<dbReference type="Pfam" id="PF12867">
    <property type="entry name" value="DinB_2"/>
    <property type="match status" value="1"/>
</dbReference>
<dbReference type="InterPro" id="IPR034660">
    <property type="entry name" value="DinB/YfiT-like"/>
</dbReference>
<evidence type="ECO:0000259" key="1">
    <source>
        <dbReference type="Pfam" id="PF12867"/>
    </source>
</evidence>
<dbReference type="Gene3D" id="1.20.120.450">
    <property type="entry name" value="dinb family like domain"/>
    <property type="match status" value="1"/>
</dbReference>
<dbReference type="RefSeq" id="WP_053766952.1">
    <property type="nucleotide sequence ID" value="NZ_LHCI01000106.1"/>
</dbReference>
<dbReference type="InterPro" id="IPR024775">
    <property type="entry name" value="DinB-like"/>
</dbReference>
<dbReference type="AlphaFoldDB" id="A0A0N0BL74"/>
<gene>
    <name evidence="2" type="ORF">BVI061214_00167</name>
</gene>
<sequence>MSAPFLEPLVPGVPPAVSAWIRGLEEVRFHLERWAFGLSEEAFWWRPKEGANPIGGLVRHITGSSLRLGAYALGLPLPEWAKRGREWELQGEKEPKEAVVARFGEAWDALLQAFRGVREADLSALVRVGSQGVEAPRAHVLHHLVEHAQHHAGQVIYASKLL</sequence>
<dbReference type="PATRIC" id="fig|271.14.peg.259"/>
<organism evidence="2 3">
    <name type="scientific">Thermus aquaticus</name>
    <dbReference type="NCBI Taxonomy" id="271"/>
    <lineage>
        <taxon>Bacteria</taxon>
        <taxon>Thermotogati</taxon>
        <taxon>Deinococcota</taxon>
        <taxon>Deinococci</taxon>
        <taxon>Thermales</taxon>
        <taxon>Thermaceae</taxon>
        <taxon>Thermus</taxon>
    </lineage>
</organism>
<dbReference type="SUPFAM" id="SSF109854">
    <property type="entry name" value="DinB/YfiT-like putative metalloenzymes"/>
    <property type="match status" value="1"/>
</dbReference>
<dbReference type="Proteomes" id="UP000037685">
    <property type="component" value="Unassembled WGS sequence"/>
</dbReference>
<dbReference type="EMBL" id="LHCI01000106">
    <property type="protein sequence ID" value="KOX89023.1"/>
    <property type="molecule type" value="Genomic_DNA"/>
</dbReference>
<name>A0A0N0BL74_THEAQ</name>